<feature type="region of interest" description="Disordered" evidence="6">
    <location>
        <begin position="46"/>
        <end position="80"/>
    </location>
</feature>
<dbReference type="EC" id="3.2.1.52" evidence="3"/>
<evidence type="ECO:0000313" key="8">
    <source>
        <dbReference type="EMBL" id="MDR8019875.1"/>
    </source>
</evidence>
<keyword evidence="4 8" id="KW-0378">Hydrolase</keyword>
<gene>
    <name evidence="8" type="ORF">RIL96_09910</name>
</gene>
<evidence type="ECO:0000313" key="9">
    <source>
        <dbReference type="Proteomes" id="UP001251870"/>
    </source>
</evidence>
<sequence>MLKTSCADTSNAAAAPRSVALARRRRGYAALSLAALLLVTACADGDEATEEGTDDGQTAEQGESAQGESAQGEGDDADDDGAEVEAALAGPSAEHRDEAEELVAQMSPEQKAGQVLVGEYSGTDASQMAGLIEELHLAGVIVMGDNVPTEGSEADLEALASQIETMQEAASDRSYPAIISVDQEGGLVTRIGEPLTEWPTPMAYGAAAQGGHDDAVATAQQGHTAMGRELAELGFTVDFAPNGDVTVGSADPTMGSRAFGADPEMVAQLSMAGLRGFSEAGVAGSMKHFPGHGSVEDDSHHTLPVQDKSLEQLWDEDWLPFREAGEEGAPMVMVGHLEVPALEEGVPSSLSSVTYSQLRGTGFDGVAVTDALNMGAIVQQYGADEAPVQALDAGADLLLMPSDIRGAHEAILAALGNGELEEQKLDQAAQRVVAMMLWQQDLAAGELAGGPRSGAGSDVGSDAGEQDETGAVAPDQRSLGVSRDAVTLVEGECGAALVGDEADDEQAAAGIEIIGGDEEDRARLTEAAEAAGVDVGAGGVQVHLFSGAQGSAGGDVAVALERPEALAGADAPVQIALYGDTPGSFEALIEVLEGREAPGALPTAVGEHEVGHSRCAE</sequence>
<dbReference type="InterPro" id="IPR017853">
    <property type="entry name" value="GH"/>
</dbReference>
<accession>A0ABU2DU22</accession>
<feature type="domain" description="Glycoside hydrolase family 3 N-terminal" evidence="7">
    <location>
        <begin position="110"/>
        <end position="433"/>
    </location>
</feature>
<keyword evidence="5" id="KW-0326">Glycosidase</keyword>
<comment type="catalytic activity">
    <reaction evidence="1">
        <text>Hydrolysis of terminal non-reducing N-acetyl-D-hexosamine residues in N-acetyl-beta-D-hexosaminides.</text>
        <dbReference type="EC" id="3.2.1.52"/>
    </reaction>
</comment>
<proteinExistence type="inferred from homology"/>
<evidence type="ECO:0000256" key="2">
    <source>
        <dbReference type="ARBA" id="ARBA00005336"/>
    </source>
</evidence>
<dbReference type="InterPro" id="IPR036962">
    <property type="entry name" value="Glyco_hydro_3_N_sf"/>
</dbReference>
<dbReference type="Pfam" id="PF00933">
    <property type="entry name" value="Glyco_hydro_3"/>
    <property type="match status" value="1"/>
</dbReference>
<evidence type="ECO:0000256" key="1">
    <source>
        <dbReference type="ARBA" id="ARBA00001231"/>
    </source>
</evidence>
<dbReference type="GO" id="GO:0016787">
    <property type="term" value="F:hydrolase activity"/>
    <property type="evidence" value="ECO:0007669"/>
    <property type="project" value="UniProtKB-KW"/>
</dbReference>
<feature type="region of interest" description="Disordered" evidence="6">
    <location>
        <begin position="447"/>
        <end position="478"/>
    </location>
</feature>
<evidence type="ECO:0000256" key="4">
    <source>
        <dbReference type="ARBA" id="ARBA00022801"/>
    </source>
</evidence>
<dbReference type="Proteomes" id="UP001251870">
    <property type="component" value="Unassembled WGS sequence"/>
</dbReference>
<protein>
    <recommendedName>
        <fullName evidence="3">beta-N-acetylhexosaminidase</fullName>
        <ecNumber evidence="3">3.2.1.52</ecNumber>
    </recommendedName>
</protein>
<evidence type="ECO:0000256" key="3">
    <source>
        <dbReference type="ARBA" id="ARBA00012663"/>
    </source>
</evidence>
<evidence type="ECO:0000259" key="7">
    <source>
        <dbReference type="Pfam" id="PF00933"/>
    </source>
</evidence>
<dbReference type="PANTHER" id="PTHR30480">
    <property type="entry name" value="BETA-HEXOSAMINIDASE-RELATED"/>
    <property type="match status" value="1"/>
</dbReference>
<dbReference type="PANTHER" id="PTHR30480:SF13">
    <property type="entry name" value="BETA-HEXOSAMINIDASE"/>
    <property type="match status" value="1"/>
</dbReference>
<name>A0ABU2DU22_9MICC</name>
<dbReference type="RefSeq" id="WP_310548860.1">
    <property type="nucleotide sequence ID" value="NZ_JAVKGR010000012.1"/>
</dbReference>
<dbReference type="EMBL" id="JAVKGR010000012">
    <property type="protein sequence ID" value="MDR8019875.1"/>
    <property type="molecule type" value="Genomic_DNA"/>
</dbReference>
<dbReference type="InterPro" id="IPR001764">
    <property type="entry name" value="Glyco_hydro_3_N"/>
</dbReference>
<reference evidence="8 9" key="1">
    <citation type="submission" date="2023-09" db="EMBL/GenBank/DDBJ databases">
        <title>Description of three actinobacteria isolated from air of manufacturing shop in a pharmaceutical factory.</title>
        <authorList>
            <person name="Zhang D.-F."/>
        </authorList>
    </citation>
    <scope>NUCLEOTIDE SEQUENCE [LARGE SCALE GENOMIC DNA]</scope>
    <source>
        <strain evidence="8 9">LY-0111</strain>
    </source>
</reference>
<feature type="compositionally biased region" description="Low complexity" evidence="6">
    <location>
        <begin position="454"/>
        <end position="463"/>
    </location>
</feature>
<evidence type="ECO:0000256" key="5">
    <source>
        <dbReference type="ARBA" id="ARBA00023295"/>
    </source>
</evidence>
<comment type="similarity">
    <text evidence="2">Belongs to the glycosyl hydrolase 3 family.</text>
</comment>
<dbReference type="InterPro" id="IPR050226">
    <property type="entry name" value="NagZ_Beta-hexosaminidase"/>
</dbReference>
<comment type="caution">
    <text evidence="8">The sequence shown here is derived from an EMBL/GenBank/DDBJ whole genome shotgun (WGS) entry which is preliminary data.</text>
</comment>
<organism evidence="8 9">
    <name type="scientific">Nesterenkonia aerolata</name>
    <dbReference type="NCBI Taxonomy" id="3074079"/>
    <lineage>
        <taxon>Bacteria</taxon>
        <taxon>Bacillati</taxon>
        <taxon>Actinomycetota</taxon>
        <taxon>Actinomycetes</taxon>
        <taxon>Micrococcales</taxon>
        <taxon>Micrococcaceae</taxon>
        <taxon>Nesterenkonia</taxon>
    </lineage>
</organism>
<dbReference type="Gene3D" id="3.20.20.300">
    <property type="entry name" value="Glycoside hydrolase, family 3, N-terminal domain"/>
    <property type="match status" value="1"/>
</dbReference>
<evidence type="ECO:0000256" key="6">
    <source>
        <dbReference type="SAM" id="MobiDB-lite"/>
    </source>
</evidence>
<dbReference type="SUPFAM" id="SSF51445">
    <property type="entry name" value="(Trans)glycosidases"/>
    <property type="match status" value="1"/>
</dbReference>
<keyword evidence="9" id="KW-1185">Reference proteome</keyword>